<evidence type="ECO:0000313" key="3">
    <source>
        <dbReference type="EMBL" id="KKN09247.1"/>
    </source>
</evidence>
<protein>
    <submittedName>
        <fullName evidence="3">Uncharacterized protein</fullName>
    </submittedName>
</protein>
<sequence length="92" mass="9923">MGKGGTALGIIGIILAAGSIGFGFFVWNGQNTINSGLNSDLDDLTDTFSNLTEQLNNITNMFNNLTDDFNSLDTTILVGVWEDLSRNTDYTP</sequence>
<organism evidence="3">
    <name type="scientific">marine sediment metagenome</name>
    <dbReference type="NCBI Taxonomy" id="412755"/>
    <lineage>
        <taxon>unclassified sequences</taxon>
        <taxon>metagenomes</taxon>
        <taxon>ecological metagenomes</taxon>
    </lineage>
</organism>
<dbReference type="EMBL" id="LAZR01004369">
    <property type="protein sequence ID" value="KKN09247.1"/>
    <property type="molecule type" value="Genomic_DNA"/>
</dbReference>
<dbReference type="AlphaFoldDB" id="A0A0F9NBC4"/>
<name>A0A0F9NBC4_9ZZZZ</name>
<keyword evidence="1" id="KW-0175">Coiled coil</keyword>
<keyword evidence="2" id="KW-0812">Transmembrane</keyword>
<comment type="caution">
    <text evidence="3">The sequence shown here is derived from an EMBL/GenBank/DDBJ whole genome shotgun (WGS) entry which is preliminary data.</text>
</comment>
<evidence type="ECO:0000256" key="2">
    <source>
        <dbReference type="SAM" id="Phobius"/>
    </source>
</evidence>
<reference evidence="3" key="1">
    <citation type="journal article" date="2015" name="Nature">
        <title>Complex archaea that bridge the gap between prokaryotes and eukaryotes.</title>
        <authorList>
            <person name="Spang A."/>
            <person name="Saw J.H."/>
            <person name="Jorgensen S.L."/>
            <person name="Zaremba-Niedzwiedzka K."/>
            <person name="Martijn J."/>
            <person name="Lind A.E."/>
            <person name="van Eijk R."/>
            <person name="Schleper C."/>
            <person name="Guy L."/>
            <person name="Ettema T.J."/>
        </authorList>
    </citation>
    <scope>NUCLEOTIDE SEQUENCE</scope>
</reference>
<accession>A0A0F9NBC4</accession>
<keyword evidence="2" id="KW-0472">Membrane</keyword>
<proteinExistence type="predicted"/>
<feature type="transmembrane region" description="Helical" evidence="2">
    <location>
        <begin position="6"/>
        <end position="27"/>
    </location>
</feature>
<feature type="coiled-coil region" evidence="1">
    <location>
        <begin position="41"/>
        <end position="68"/>
    </location>
</feature>
<keyword evidence="2" id="KW-1133">Transmembrane helix</keyword>
<gene>
    <name evidence="3" type="ORF">LCGC14_1048490</name>
</gene>
<evidence type="ECO:0000256" key="1">
    <source>
        <dbReference type="SAM" id="Coils"/>
    </source>
</evidence>